<dbReference type="InterPro" id="IPR003256">
    <property type="entry name" value="Ribosomal_uL24"/>
</dbReference>
<evidence type="ECO:0000313" key="6">
    <source>
        <dbReference type="Proteomes" id="UP000245207"/>
    </source>
</evidence>
<sequence>MSSSSSSTQRVRQRDTHHDLQHDLTEHVCGHEICNQARKNIQEVAVTKKKDKEKKAKCKTNKQGRGVVGEGMSLNDLVNDELSEEEEIDDECENIYSQFLVLAFFEIVMLASFVGLHGFRKRSKHRLYKGASRLNASQTVLRYRIHVKLGHTIKLIAGRDKGQICDITKIVKHSTTVIVKEINLNTKHVKSKEESESGQILKDMLEYSVEVSQKCRFTPGYHISDAGKLIQTVTQRFLQSFETSLVIYMDYLNNFIILEDFMSGSRMVGAETLMLYLYPQNSEYPTTTKTVACQASVESAITDYEKYCNCT</sequence>
<keyword evidence="6" id="KW-1185">Reference proteome</keyword>
<dbReference type="EMBL" id="PKPP01002713">
    <property type="protein sequence ID" value="PWA73607.1"/>
    <property type="molecule type" value="Genomic_DNA"/>
</dbReference>
<accession>A0A2U1NJB9</accession>
<evidence type="ECO:0000256" key="4">
    <source>
        <dbReference type="SAM" id="Phobius"/>
    </source>
</evidence>
<dbReference type="PANTHER" id="PTHR12903">
    <property type="entry name" value="MITOCHONDRIAL RIBOSOMAL PROTEIN L24"/>
    <property type="match status" value="1"/>
</dbReference>
<feature type="transmembrane region" description="Helical" evidence="4">
    <location>
        <begin position="99"/>
        <end position="119"/>
    </location>
</feature>
<dbReference type="STRING" id="35608.A0A2U1NJB9"/>
<protein>
    <submittedName>
        <fullName evidence="5">50S ribosomal protein L24 protein</fullName>
    </submittedName>
</protein>
<gene>
    <name evidence="5" type="ORF">CTI12_AA260030</name>
</gene>
<dbReference type="InterPro" id="IPR041988">
    <property type="entry name" value="Ribosomal_uL24_KOW"/>
</dbReference>
<dbReference type="Proteomes" id="UP000245207">
    <property type="component" value="Unassembled WGS sequence"/>
</dbReference>
<comment type="caution">
    <text evidence="5">The sequence shown here is derived from an EMBL/GenBank/DDBJ whole genome shotgun (WGS) entry which is preliminary data.</text>
</comment>
<dbReference type="Gene3D" id="2.30.30.30">
    <property type="match status" value="1"/>
</dbReference>
<keyword evidence="4" id="KW-0472">Membrane</keyword>
<dbReference type="OrthoDB" id="359154at2759"/>
<organism evidence="5 6">
    <name type="scientific">Artemisia annua</name>
    <name type="common">Sweet wormwood</name>
    <dbReference type="NCBI Taxonomy" id="35608"/>
    <lineage>
        <taxon>Eukaryota</taxon>
        <taxon>Viridiplantae</taxon>
        <taxon>Streptophyta</taxon>
        <taxon>Embryophyta</taxon>
        <taxon>Tracheophyta</taxon>
        <taxon>Spermatophyta</taxon>
        <taxon>Magnoliopsida</taxon>
        <taxon>eudicotyledons</taxon>
        <taxon>Gunneridae</taxon>
        <taxon>Pentapetalae</taxon>
        <taxon>asterids</taxon>
        <taxon>campanulids</taxon>
        <taxon>Asterales</taxon>
        <taxon>Asteraceae</taxon>
        <taxon>Asteroideae</taxon>
        <taxon>Anthemideae</taxon>
        <taxon>Artemisiinae</taxon>
        <taxon>Artemisia</taxon>
    </lineage>
</organism>
<evidence type="ECO:0000256" key="1">
    <source>
        <dbReference type="ARBA" id="ARBA00010618"/>
    </source>
</evidence>
<evidence type="ECO:0000256" key="2">
    <source>
        <dbReference type="ARBA" id="ARBA00022980"/>
    </source>
</evidence>
<comment type="similarity">
    <text evidence="1">Belongs to the universal ribosomal protein uL24 family.</text>
</comment>
<keyword evidence="4" id="KW-1133">Transmembrane helix</keyword>
<evidence type="ECO:0000256" key="3">
    <source>
        <dbReference type="ARBA" id="ARBA00023274"/>
    </source>
</evidence>
<dbReference type="SUPFAM" id="SSF50104">
    <property type="entry name" value="Translation proteins SH3-like domain"/>
    <property type="match status" value="1"/>
</dbReference>
<dbReference type="GO" id="GO:0006412">
    <property type="term" value="P:translation"/>
    <property type="evidence" value="ECO:0007669"/>
    <property type="project" value="InterPro"/>
</dbReference>
<dbReference type="AlphaFoldDB" id="A0A2U1NJB9"/>
<proteinExistence type="inferred from homology"/>
<dbReference type="InterPro" id="IPR014722">
    <property type="entry name" value="Rib_uL2_dom2"/>
</dbReference>
<dbReference type="InterPro" id="IPR008991">
    <property type="entry name" value="Translation_prot_SH3-like_sf"/>
</dbReference>
<dbReference type="GO" id="GO:0003735">
    <property type="term" value="F:structural constituent of ribosome"/>
    <property type="evidence" value="ECO:0007669"/>
    <property type="project" value="InterPro"/>
</dbReference>
<reference evidence="5 6" key="1">
    <citation type="journal article" date="2018" name="Mol. Plant">
        <title>The genome of Artemisia annua provides insight into the evolution of Asteraceae family and artemisinin biosynthesis.</title>
        <authorList>
            <person name="Shen Q."/>
            <person name="Zhang L."/>
            <person name="Liao Z."/>
            <person name="Wang S."/>
            <person name="Yan T."/>
            <person name="Shi P."/>
            <person name="Liu M."/>
            <person name="Fu X."/>
            <person name="Pan Q."/>
            <person name="Wang Y."/>
            <person name="Lv Z."/>
            <person name="Lu X."/>
            <person name="Zhang F."/>
            <person name="Jiang W."/>
            <person name="Ma Y."/>
            <person name="Chen M."/>
            <person name="Hao X."/>
            <person name="Li L."/>
            <person name="Tang Y."/>
            <person name="Lv G."/>
            <person name="Zhou Y."/>
            <person name="Sun X."/>
            <person name="Brodelius P.E."/>
            <person name="Rose J.K.C."/>
            <person name="Tang K."/>
        </authorList>
    </citation>
    <scope>NUCLEOTIDE SEQUENCE [LARGE SCALE GENOMIC DNA]</scope>
    <source>
        <strain evidence="6">cv. Huhao1</strain>
        <tissue evidence="5">Leaf</tissue>
    </source>
</reference>
<keyword evidence="2 5" id="KW-0689">Ribosomal protein</keyword>
<keyword evidence="4" id="KW-0812">Transmembrane</keyword>
<dbReference type="CDD" id="cd06089">
    <property type="entry name" value="KOW_RPL26"/>
    <property type="match status" value="1"/>
</dbReference>
<name>A0A2U1NJB9_ARTAN</name>
<keyword evidence="3" id="KW-0687">Ribonucleoprotein</keyword>
<dbReference type="GO" id="GO:1990904">
    <property type="term" value="C:ribonucleoprotein complex"/>
    <property type="evidence" value="ECO:0007669"/>
    <property type="project" value="UniProtKB-KW"/>
</dbReference>
<dbReference type="GO" id="GO:0005840">
    <property type="term" value="C:ribosome"/>
    <property type="evidence" value="ECO:0007669"/>
    <property type="project" value="UniProtKB-KW"/>
</dbReference>
<dbReference type="GO" id="GO:0003723">
    <property type="term" value="F:RNA binding"/>
    <property type="evidence" value="ECO:0007669"/>
    <property type="project" value="InterPro"/>
</dbReference>
<evidence type="ECO:0000313" key="5">
    <source>
        <dbReference type="EMBL" id="PWA73607.1"/>
    </source>
</evidence>